<protein>
    <submittedName>
        <fullName evidence="1">Uncharacterized protein</fullName>
    </submittedName>
</protein>
<comment type="caution">
    <text evidence="1">The sequence shown here is derived from an EMBL/GenBank/DDBJ whole genome shotgun (WGS) entry which is preliminary data.</text>
</comment>
<proteinExistence type="predicted"/>
<accession>A0ABW7G0W8</accession>
<name>A0ABW7G0W8_9BURK</name>
<organism evidence="1 2">
    <name type="scientific">Pelomonas nitida</name>
    <dbReference type="NCBI Taxonomy" id="3299027"/>
    <lineage>
        <taxon>Bacteria</taxon>
        <taxon>Pseudomonadati</taxon>
        <taxon>Pseudomonadota</taxon>
        <taxon>Betaproteobacteria</taxon>
        <taxon>Burkholderiales</taxon>
        <taxon>Sphaerotilaceae</taxon>
        <taxon>Roseateles</taxon>
    </lineage>
</organism>
<evidence type="ECO:0000313" key="2">
    <source>
        <dbReference type="Proteomes" id="UP001606305"/>
    </source>
</evidence>
<evidence type="ECO:0000313" key="1">
    <source>
        <dbReference type="EMBL" id="MFG6455557.1"/>
    </source>
</evidence>
<sequence>MPNCYFDVETILTDGLIIGRNEYQDIPVGTVFTALRKSKLVGEMPNLQPFDLGELANVNLRLLEVQWYRRHLDFIPRGHTAGLRLSGDGISLLAEALAERGERESVKLQCSL</sequence>
<keyword evidence="2" id="KW-1185">Reference proteome</keyword>
<dbReference type="Proteomes" id="UP001606305">
    <property type="component" value="Unassembled WGS sequence"/>
</dbReference>
<reference evidence="1 2" key="1">
    <citation type="submission" date="2024-09" db="EMBL/GenBank/DDBJ databases">
        <title>Novel species of the genus Pelomonas and Roseateles isolated from streams.</title>
        <authorList>
            <person name="Lu H."/>
        </authorList>
    </citation>
    <scope>NUCLEOTIDE SEQUENCE [LARGE SCALE GENOMIC DNA]</scope>
    <source>
        <strain evidence="1 2">BYS96W</strain>
    </source>
</reference>
<dbReference type="EMBL" id="JBIGIA010000001">
    <property type="protein sequence ID" value="MFG6455557.1"/>
    <property type="molecule type" value="Genomic_DNA"/>
</dbReference>
<dbReference type="RefSeq" id="WP_394486215.1">
    <property type="nucleotide sequence ID" value="NZ_JBIGIA010000001.1"/>
</dbReference>
<gene>
    <name evidence="1" type="ORF">ACG00X_01805</name>
</gene>